<evidence type="ECO:0000259" key="1">
    <source>
        <dbReference type="Pfam" id="PF00108"/>
    </source>
</evidence>
<dbReference type="Proteomes" id="UP000033874">
    <property type="component" value="Unassembled WGS sequence"/>
</dbReference>
<dbReference type="Gene3D" id="3.40.47.10">
    <property type="match status" value="1"/>
</dbReference>
<dbReference type="PANTHER" id="PTHR42870">
    <property type="entry name" value="ACETYL-COA C-ACETYLTRANSFERASE"/>
    <property type="match status" value="1"/>
</dbReference>
<dbReference type="EC" id="2.3.1.9" evidence="3"/>
<evidence type="ECO:0000313" key="3">
    <source>
        <dbReference type="EMBL" id="KKW91574.1"/>
    </source>
</evidence>
<comment type="caution">
    <text evidence="3">The sequence shown here is derived from an EMBL/GenBank/DDBJ whole genome shotgun (WGS) entry which is preliminary data.</text>
</comment>
<keyword evidence="3" id="KW-0012">Acyltransferase</keyword>
<dbReference type="STRING" id="56193.YP76_14430"/>
<keyword evidence="3" id="KW-0808">Transferase</keyword>
<dbReference type="CDD" id="cd00829">
    <property type="entry name" value="SCP-x_thiolase"/>
    <property type="match status" value="1"/>
</dbReference>
<feature type="domain" description="Thiolase N-terminal" evidence="1">
    <location>
        <begin position="4"/>
        <end position="180"/>
    </location>
</feature>
<dbReference type="Pfam" id="PF00108">
    <property type="entry name" value="Thiolase_N"/>
    <property type="match status" value="1"/>
</dbReference>
<dbReference type="GO" id="GO:0003985">
    <property type="term" value="F:acetyl-CoA C-acetyltransferase activity"/>
    <property type="evidence" value="ECO:0007669"/>
    <property type="project" value="UniProtKB-EC"/>
</dbReference>
<dbReference type="InterPro" id="IPR016039">
    <property type="entry name" value="Thiolase-like"/>
</dbReference>
<organism evidence="3 4">
    <name type="scientific">Sphingobium chungbukense</name>
    <dbReference type="NCBI Taxonomy" id="56193"/>
    <lineage>
        <taxon>Bacteria</taxon>
        <taxon>Pseudomonadati</taxon>
        <taxon>Pseudomonadota</taxon>
        <taxon>Alphaproteobacteria</taxon>
        <taxon>Sphingomonadales</taxon>
        <taxon>Sphingomonadaceae</taxon>
        <taxon>Sphingobium</taxon>
    </lineage>
</organism>
<dbReference type="PANTHER" id="PTHR42870:SF1">
    <property type="entry name" value="NON-SPECIFIC LIPID-TRANSFER PROTEIN-LIKE 2"/>
    <property type="match status" value="1"/>
</dbReference>
<evidence type="ECO:0000313" key="4">
    <source>
        <dbReference type="Proteomes" id="UP000033874"/>
    </source>
</evidence>
<protein>
    <submittedName>
        <fullName evidence="3">Acetyl-CoA acetyltransferase</fullName>
        <ecNumber evidence="3">2.3.1.9</ecNumber>
    </submittedName>
</protein>
<reference evidence="3 4" key="1">
    <citation type="submission" date="2015-04" db="EMBL/GenBank/DDBJ databases">
        <title>Genome sequence of aromatic hydrocarbons-degrading Sphingobium chungbukense DJ77.</title>
        <authorList>
            <person name="Kim Y.-C."/>
            <person name="Chae J.-C."/>
        </authorList>
    </citation>
    <scope>NUCLEOTIDE SEQUENCE [LARGE SCALE GENOMIC DNA]</scope>
    <source>
        <strain evidence="3 4">DJ77</strain>
    </source>
</reference>
<dbReference type="PATRIC" id="fig|56193.3.peg.3014"/>
<dbReference type="AlphaFoldDB" id="A0A0M3ASR4"/>
<dbReference type="InterPro" id="IPR002155">
    <property type="entry name" value="Thiolase"/>
</dbReference>
<name>A0A0M3ASR4_9SPHN</name>
<feature type="domain" description="Thiolase C-terminal" evidence="2">
    <location>
        <begin position="251"/>
        <end position="382"/>
    </location>
</feature>
<accession>A0A0M3ASR4</accession>
<dbReference type="EMBL" id="LBIC01000006">
    <property type="protein sequence ID" value="KKW91574.1"/>
    <property type="molecule type" value="Genomic_DNA"/>
</dbReference>
<dbReference type="NCBIfam" id="NF005704">
    <property type="entry name" value="PRK07516.1"/>
    <property type="match status" value="1"/>
</dbReference>
<dbReference type="InterPro" id="IPR020616">
    <property type="entry name" value="Thiolase_N"/>
</dbReference>
<evidence type="ECO:0000259" key="2">
    <source>
        <dbReference type="Pfam" id="PF22691"/>
    </source>
</evidence>
<keyword evidence="4" id="KW-1185">Reference proteome</keyword>
<gene>
    <name evidence="3" type="ORF">YP76_14430</name>
</gene>
<dbReference type="InterPro" id="IPR055140">
    <property type="entry name" value="Thiolase_C_2"/>
</dbReference>
<dbReference type="RefSeq" id="WP_046764301.1">
    <property type="nucleotide sequence ID" value="NZ_LBIC01000006.1"/>
</dbReference>
<sequence length="387" mass="40662">MEAVIVGWGHSKFGRFDALGLEELIHSVAKEAMDSAGIEGKHVDAIWLGHFNSGLVPDTFCSSMVLGADPGLRFKPANRCENACATGSAAVYAAIDAIRSGRVRVALVVGAEKMTHQSTAGVTRALAGAGYQKDEAHVSFPEVFARYAHAYAHHHGDPVEAMAHIAVKNHENALLNPLAQMHRPLALDYCLAPSEKNPMIAPPLKVTDCSLISDGAAALVIVSDDMLSDFPKAAGFRAWQQVNDYLPMAAKDPIAFAGPRRAIAQAFRQAGVTVDDISLAEVHDCFTIAELMMVEALGLTQPGKAREAVIEGQTRRGGKLPVNLSGGLKSKGHPVGATGVSMLVTAARQVLGEAGDMQLPGASLALTANMGGDAVATYVSIVEAVKN</sequence>
<dbReference type="SUPFAM" id="SSF53901">
    <property type="entry name" value="Thiolase-like"/>
    <property type="match status" value="1"/>
</dbReference>
<dbReference type="Pfam" id="PF22691">
    <property type="entry name" value="Thiolase_C_1"/>
    <property type="match status" value="1"/>
</dbReference>
<dbReference type="PIRSF" id="PIRSF000429">
    <property type="entry name" value="Ac-CoA_Ac_transf"/>
    <property type="match status" value="1"/>
</dbReference>
<proteinExistence type="predicted"/>